<dbReference type="EMBL" id="CAJZBQ010000038">
    <property type="protein sequence ID" value="CAG9325563.1"/>
    <property type="molecule type" value="Genomic_DNA"/>
</dbReference>
<evidence type="ECO:0000313" key="1">
    <source>
        <dbReference type="EMBL" id="CAG9325563.1"/>
    </source>
</evidence>
<organism evidence="1 2">
    <name type="scientific">Blepharisma stoltei</name>
    <dbReference type="NCBI Taxonomy" id="1481888"/>
    <lineage>
        <taxon>Eukaryota</taxon>
        <taxon>Sar</taxon>
        <taxon>Alveolata</taxon>
        <taxon>Ciliophora</taxon>
        <taxon>Postciliodesmatophora</taxon>
        <taxon>Heterotrichea</taxon>
        <taxon>Heterotrichida</taxon>
        <taxon>Blepharismidae</taxon>
        <taxon>Blepharisma</taxon>
    </lineage>
</organism>
<comment type="caution">
    <text evidence="1">The sequence shown here is derived from an EMBL/GenBank/DDBJ whole genome shotgun (WGS) entry which is preliminary data.</text>
</comment>
<name>A0AAU9JKF8_9CILI</name>
<reference evidence="1" key="1">
    <citation type="submission" date="2021-09" db="EMBL/GenBank/DDBJ databases">
        <authorList>
            <consortium name="AG Swart"/>
            <person name="Singh M."/>
            <person name="Singh A."/>
            <person name="Seah K."/>
            <person name="Emmerich C."/>
        </authorList>
    </citation>
    <scope>NUCLEOTIDE SEQUENCE</scope>
    <source>
        <strain evidence="1">ATCC30299</strain>
    </source>
</reference>
<proteinExistence type="predicted"/>
<sequence>MILFVCTNYWKYDIGIILNIQKRITNVIPCNNGLEMIENSMLLISPHFFITSPSFTSNSYLRFCGHSTVFNKVVLVFLKQCDFYSYNDV</sequence>
<dbReference type="AlphaFoldDB" id="A0AAU9JKF8"/>
<gene>
    <name evidence="1" type="ORF">BSTOLATCC_MIC38814</name>
</gene>
<dbReference type="Proteomes" id="UP001162131">
    <property type="component" value="Unassembled WGS sequence"/>
</dbReference>
<keyword evidence="2" id="KW-1185">Reference proteome</keyword>
<accession>A0AAU9JKF8</accession>
<protein>
    <submittedName>
        <fullName evidence="1">Uncharacterized protein</fullName>
    </submittedName>
</protein>
<evidence type="ECO:0000313" key="2">
    <source>
        <dbReference type="Proteomes" id="UP001162131"/>
    </source>
</evidence>